<keyword evidence="14" id="KW-1185">Reference proteome</keyword>
<comment type="similarity">
    <text evidence="7 8">Belongs to the tRNA nucleotidyltransferase/poly(A) polymerase family.</text>
</comment>
<name>A0ABX9QHT6_9BACT</name>
<keyword evidence="2 7" id="KW-0808">Transferase</keyword>
<dbReference type="RefSeq" id="WP_120534527.1">
    <property type="nucleotide sequence ID" value="NZ_RAWI01000102.1"/>
</dbReference>
<keyword evidence="5 7" id="KW-0694">RNA-binding</keyword>
<feature type="compositionally biased region" description="Basic and acidic residues" evidence="9">
    <location>
        <begin position="74"/>
        <end position="87"/>
    </location>
</feature>
<feature type="compositionally biased region" description="Low complexity" evidence="9">
    <location>
        <begin position="115"/>
        <end position="125"/>
    </location>
</feature>
<dbReference type="InterPro" id="IPR025866">
    <property type="entry name" value="PolyA_pol_arg_C_dom"/>
</dbReference>
<protein>
    <recommendedName>
        <fullName evidence="7">Poly(A) polymerase I</fullName>
        <shortName evidence="7">PAP I</shortName>
        <ecNumber evidence="7">2.7.7.19</ecNumber>
    </recommendedName>
</protein>
<dbReference type="InterPro" id="IPR052191">
    <property type="entry name" value="tRNA_ntf/polyA_polymerase_I"/>
</dbReference>
<evidence type="ECO:0000259" key="12">
    <source>
        <dbReference type="Pfam" id="PF12627"/>
    </source>
</evidence>
<proteinExistence type="inferred from homology"/>
<feature type="domain" description="Polymerase A arginine-rich C-terminal" evidence="11">
    <location>
        <begin position="441"/>
        <end position="550"/>
    </location>
</feature>
<dbReference type="InterPro" id="IPR002646">
    <property type="entry name" value="PolA_pol_head_dom"/>
</dbReference>
<keyword evidence="1 7" id="KW-0507">mRNA processing</keyword>
<dbReference type="Proteomes" id="UP000278907">
    <property type="component" value="Unassembled WGS sequence"/>
</dbReference>
<dbReference type="InterPro" id="IPR032828">
    <property type="entry name" value="PolyA_RNA-bd"/>
</dbReference>
<keyword evidence="6 7" id="KW-0804">Transcription</keyword>
<accession>A0ABX9QHT6</accession>
<dbReference type="PANTHER" id="PTHR43051:SF1">
    <property type="entry name" value="POLYNUCLEOTIDE ADENYLYLTRANSFERASE FAMILY PROTEIN"/>
    <property type="match status" value="1"/>
</dbReference>
<evidence type="ECO:0000313" key="13">
    <source>
        <dbReference type="EMBL" id="RKI08544.1"/>
    </source>
</evidence>
<comment type="function">
    <text evidence="7">Adds poly(A) tail to the 3' end of many RNAs, which usually targets these RNAs for decay. Plays a significant role in the global control of gene expression, through influencing the rate of transcript degradation, and in the general RNA quality control.</text>
</comment>
<feature type="compositionally biased region" description="Low complexity" evidence="9">
    <location>
        <begin position="528"/>
        <end position="537"/>
    </location>
</feature>
<dbReference type="PANTHER" id="PTHR43051">
    <property type="entry name" value="POLYNUCLEOTIDE ADENYLYLTRANSFERASE FAMILY PROTEIN"/>
    <property type="match status" value="1"/>
</dbReference>
<comment type="caution">
    <text evidence="13">The sequence shown here is derived from an EMBL/GenBank/DDBJ whole genome shotgun (WGS) entry which is preliminary data.</text>
</comment>
<reference evidence="13 14" key="1">
    <citation type="submission" date="2018-09" db="EMBL/GenBank/DDBJ databases">
        <authorList>
            <person name="Livingstone P.G."/>
            <person name="Whitworth D.E."/>
        </authorList>
    </citation>
    <scope>NUCLEOTIDE SEQUENCE [LARGE SCALE GENOMIC DNA]</scope>
    <source>
        <strain evidence="13 14">CA031B</strain>
    </source>
</reference>
<dbReference type="HAMAP" id="MF_00957">
    <property type="entry name" value="PolyA_pol"/>
    <property type="match status" value="1"/>
</dbReference>
<keyword evidence="3 7" id="KW-0547">Nucleotide-binding</keyword>
<dbReference type="Pfam" id="PF01743">
    <property type="entry name" value="PolyA_pol"/>
    <property type="match status" value="1"/>
</dbReference>
<dbReference type="EC" id="2.7.7.19" evidence="7"/>
<feature type="active site" evidence="7">
    <location>
        <position position="177"/>
    </location>
</feature>
<evidence type="ECO:0000256" key="2">
    <source>
        <dbReference type="ARBA" id="ARBA00022679"/>
    </source>
</evidence>
<dbReference type="InterPro" id="IPR010206">
    <property type="entry name" value="PolA_pol_I"/>
</dbReference>
<evidence type="ECO:0000256" key="8">
    <source>
        <dbReference type="RuleBase" id="RU003953"/>
    </source>
</evidence>
<dbReference type="Gene3D" id="1.10.3090.10">
    <property type="entry name" value="cca-adding enzyme, domain 2"/>
    <property type="match status" value="1"/>
</dbReference>
<evidence type="ECO:0000313" key="14">
    <source>
        <dbReference type="Proteomes" id="UP000278907"/>
    </source>
</evidence>
<dbReference type="Gene3D" id="3.30.460.10">
    <property type="entry name" value="Beta Polymerase, domain 2"/>
    <property type="match status" value="1"/>
</dbReference>
<dbReference type="EMBL" id="RAWI01000102">
    <property type="protein sequence ID" value="RKI08544.1"/>
    <property type="molecule type" value="Genomic_DNA"/>
</dbReference>
<evidence type="ECO:0000256" key="3">
    <source>
        <dbReference type="ARBA" id="ARBA00022741"/>
    </source>
</evidence>
<dbReference type="SUPFAM" id="SSF81891">
    <property type="entry name" value="Poly A polymerase C-terminal region-like"/>
    <property type="match status" value="1"/>
</dbReference>
<evidence type="ECO:0000256" key="6">
    <source>
        <dbReference type="ARBA" id="ARBA00023163"/>
    </source>
</evidence>
<feature type="domain" description="Poly A polymerase head" evidence="10">
    <location>
        <begin position="159"/>
        <end position="294"/>
    </location>
</feature>
<evidence type="ECO:0000259" key="10">
    <source>
        <dbReference type="Pfam" id="PF01743"/>
    </source>
</evidence>
<feature type="active site" evidence="7">
    <location>
        <position position="179"/>
    </location>
</feature>
<evidence type="ECO:0000259" key="11">
    <source>
        <dbReference type="Pfam" id="PF12626"/>
    </source>
</evidence>
<feature type="compositionally biased region" description="Gly residues" evidence="9">
    <location>
        <begin position="553"/>
        <end position="562"/>
    </location>
</feature>
<evidence type="ECO:0000256" key="5">
    <source>
        <dbReference type="ARBA" id="ARBA00022884"/>
    </source>
</evidence>
<dbReference type="Pfam" id="PF12627">
    <property type="entry name" value="PolyA_pol_RNAbd"/>
    <property type="match status" value="1"/>
</dbReference>
<feature type="compositionally biased region" description="Basic residues" evidence="9">
    <location>
        <begin position="541"/>
        <end position="552"/>
    </location>
</feature>
<dbReference type="SUPFAM" id="SSF81301">
    <property type="entry name" value="Nucleotidyltransferase"/>
    <property type="match status" value="1"/>
</dbReference>
<dbReference type="NCBIfam" id="TIGR01942">
    <property type="entry name" value="pcnB"/>
    <property type="match status" value="1"/>
</dbReference>
<dbReference type="Pfam" id="PF12626">
    <property type="entry name" value="PolyA_pol_arg_C"/>
    <property type="match status" value="1"/>
</dbReference>
<evidence type="ECO:0000256" key="9">
    <source>
        <dbReference type="SAM" id="MobiDB-lite"/>
    </source>
</evidence>
<feature type="domain" description="tRNA nucleotidyltransferase/poly(A) polymerase RNA and SrmB- binding" evidence="12">
    <location>
        <begin position="322"/>
        <end position="383"/>
    </location>
</feature>
<gene>
    <name evidence="7 13" type="primary">pcnB</name>
    <name evidence="13" type="ORF">D7Y13_15740</name>
</gene>
<evidence type="ECO:0000256" key="7">
    <source>
        <dbReference type="HAMAP-Rule" id="MF_00957"/>
    </source>
</evidence>
<dbReference type="CDD" id="cd05398">
    <property type="entry name" value="NT_ClassII-CCAase"/>
    <property type="match status" value="1"/>
</dbReference>
<organism evidence="13 14">
    <name type="scientific">Corallococcus praedator</name>
    <dbReference type="NCBI Taxonomy" id="2316724"/>
    <lineage>
        <taxon>Bacteria</taxon>
        <taxon>Pseudomonadati</taxon>
        <taxon>Myxococcota</taxon>
        <taxon>Myxococcia</taxon>
        <taxon>Myxococcales</taxon>
        <taxon>Cystobacterineae</taxon>
        <taxon>Myxococcaceae</taxon>
        <taxon>Corallococcus</taxon>
    </lineage>
</organism>
<comment type="catalytic activity">
    <reaction evidence="7">
        <text>RNA(n) + ATP = RNA(n)-3'-adenine ribonucleotide + diphosphate</text>
        <dbReference type="Rhea" id="RHEA:11332"/>
        <dbReference type="Rhea" id="RHEA-COMP:14527"/>
        <dbReference type="Rhea" id="RHEA-COMP:17347"/>
        <dbReference type="ChEBI" id="CHEBI:30616"/>
        <dbReference type="ChEBI" id="CHEBI:33019"/>
        <dbReference type="ChEBI" id="CHEBI:140395"/>
        <dbReference type="ChEBI" id="CHEBI:173115"/>
        <dbReference type="EC" id="2.7.7.19"/>
    </reaction>
</comment>
<feature type="region of interest" description="Disordered" evidence="9">
    <location>
        <begin position="1"/>
        <end position="140"/>
    </location>
</feature>
<dbReference type="InterPro" id="IPR043519">
    <property type="entry name" value="NT_sf"/>
</dbReference>
<feature type="active site" evidence="7">
    <location>
        <position position="263"/>
    </location>
</feature>
<feature type="region of interest" description="Disordered" evidence="9">
    <location>
        <begin position="518"/>
        <end position="577"/>
    </location>
</feature>
<keyword evidence="13" id="KW-0548">Nucleotidyltransferase</keyword>
<evidence type="ECO:0000256" key="4">
    <source>
        <dbReference type="ARBA" id="ARBA00022840"/>
    </source>
</evidence>
<sequence>MSSPLDLTGQEERTAATEPADSSARPSEPEARAPEAPSDNGTEPSFSAEAGDDEGFDDDDDTEDAGPVDPEVSDEIRRATEALKAAEAEDAQAAAEAGDEAEEPEAVILEPEPEPAANEPELQAPTTTRTGEPAEIDPDEMDPDALKVVLRLHQHGHQAYLVGGCVRDLLLGKKPKDFDVATSAHPGEVRAIFRNCRLIGRRFRLAHVYFKGGKIVEVSTFRANPTELEPAPGAATDEASGEDLLITHDNVFGTAQQDARRRDFTINGLFYDAAEGRVIDYVRGRRDLDERFIRTIGDPEVRMREDPVRILRAVRFAAKLDLDIESRTYAAMEGAVEDLPRCAPARLLEETFRLIRGGVSAPALKLLAALDALKLLLPPVDEYLRENGKEGEKTFYAFAQALDKRVSAGEVLDDAILLATLLVPIGRTQPVEESQDESRASVAHVIEDLLAGFVEAARLPRRIAERCRMLLLMQRTLSGERRKKTGAFRRHPLFNEALAVFAMTVEATGEGREALEAWQSGEVPPQRASASGGAADAEGPRRKRRRRRRRRTGGGSGEGGSGAERPASSSGSNGGEG</sequence>
<keyword evidence="4 7" id="KW-0067">ATP-binding</keyword>
<feature type="compositionally biased region" description="Acidic residues" evidence="9">
    <location>
        <begin position="50"/>
        <end position="66"/>
    </location>
</feature>
<evidence type="ECO:0000256" key="1">
    <source>
        <dbReference type="ARBA" id="ARBA00022664"/>
    </source>
</evidence>
<dbReference type="GO" id="GO:1990817">
    <property type="term" value="F:poly(A) RNA polymerase activity"/>
    <property type="evidence" value="ECO:0007669"/>
    <property type="project" value="UniProtKB-EC"/>
</dbReference>